<dbReference type="InterPro" id="IPR013325">
    <property type="entry name" value="RNA_pol_sigma_r2"/>
</dbReference>
<feature type="domain" description="RNA polymerase sigma-70" evidence="7">
    <location>
        <begin position="225"/>
        <end position="251"/>
    </location>
</feature>
<dbReference type="InterPro" id="IPR036388">
    <property type="entry name" value="WH-like_DNA-bd_sf"/>
</dbReference>
<dbReference type="SUPFAM" id="SSF88946">
    <property type="entry name" value="Sigma2 domain of RNA polymerase sigma factors"/>
    <property type="match status" value="1"/>
</dbReference>
<dbReference type="PANTHER" id="PTHR30603">
    <property type="entry name" value="RNA POLYMERASE SIGMA FACTOR RPO"/>
    <property type="match status" value="1"/>
</dbReference>
<dbReference type="InterPro" id="IPR014284">
    <property type="entry name" value="RNA_pol_sigma-70_dom"/>
</dbReference>
<evidence type="ECO:0000256" key="5">
    <source>
        <dbReference type="ARBA" id="ARBA00023163"/>
    </source>
</evidence>
<dbReference type="EMBL" id="HBEL01032611">
    <property type="protein sequence ID" value="CAD8419134.1"/>
    <property type="molecule type" value="Transcribed_RNA"/>
</dbReference>
<dbReference type="GO" id="GO:0016987">
    <property type="term" value="F:sigma factor activity"/>
    <property type="evidence" value="ECO:0007669"/>
    <property type="project" value="UniProtKB-KW"/>
</dbReference>
<dbReference type="InterPro" id="IPR050239">
    <property type="entry name" value="Sigma-70_RNA_pol_init_factors"/>
</dbReference>
<keyword evidence="2" id="KW-0805">Transcription regulation</keyword>
<evidence type="ECO:0000256" key="1">
    <source>
        <dbReference type="ARBA" id="ARBA00007788"/>
    </source>
</evidence>
<gene>
    <name evidence="8" type="ORF">PINE0816_LOCUS15269</name>
    <name evidence="9" type="ORF">PINE0816_LOCUS15270</name>
</gene>
<protein>
    <recommendedName>
        <fullName evidence="7">RNA polymerase sigma-70 domain-containing protein</fullName>
    </recommendedName>
</protein>
<evidence type="ECO:0000259" key="7">
    <source>
        <dbReference type="PROSITE" id="PS00716"/>
    </source>
</evidence>
<dbReference type="PANTHER" id="PTHR30603:SF47">
    <property type="entry name" value="RNA POLYMERASE SIGMA FACTOR SIGD, CHLOROPLASTIC"/>
    <property type="match status" value="1"/>
</dbReference>
<dbReference type="Pfam" id="PF04542">
    <property type="entry name" value="Sigma70_r2"/>
    <property type="match status" value="1"/>
</dbReference>
<proteinExistence type="inferred from homology"/>
<dbReference type="GO" id="GO:0003677">
    <property type="term" value="F:DNA binding"/>
    <property type="evidence" value="ECO:0007669"/>
    <property type="project" value="UniProtKB-KW"/>
</dbReference>
<evidence type="ECO:0000313" key="8">
    <source>
        <dbReference type="EMBL" id="CAD8419134.1"/>
    </source>
</evidence>
<reference evidence="8" key="1">
    <citation type="submission" date="2021-01" db="EMBL/GenBank/DDBJ databases">
        <authorList>
            <person name="Corre E."/>
            <person name="Pelletier E."/>
            <person name="Niang G."/>
            <person name="Scheremetjew M."/>
            <person name="Finn R."/>
            <person name="Kale V."/>
            <person name="Holt S."/>
            <person name="Cochrane G."/>
            <person name="Meng A."/>
            <person name="Brown T."/>
            <person name="Cohen L."/>
        </authorList>
    </citation>
    <scope>NUCLEOTIDE SEQUENCE</scope>
    <source>
        <strain evidence="8">CCAP1064/1</strain>
    </source>
</reference>
<dbReference type="InterPro" id="IPR000943">
    <property type="entry name" value="RNA_pol_sigma70"/>
</dbReference>
<dbReference type="Gene3D" id="1.10.601.10">
    <property type="entry name" value="RNA Polymerase Primary Sigma Factor"/>
    <property type="match status" value="1"/>
</dbReference>
<dbReference type="Pfam" id="PF04539">
    <property type="entry name" value="Sigma70_r3"/>
    <property type="match status" value="1"/>
</dbReference>
<dbReference type="InterPro" id="IPR007630">
    <property type="entry name" value="RNA_pol_sigma70_r4"/>
</dbReference>
<evidence type="ECO:0000256" key="6">
    <source>
        <dbReference type="SAM" id="MobiDB-lite"/>
    </source>
</evidence>
<evidence type="ECO:0000313" key="9">
    <source>
        <dbReference type="EMBL" id="CAD8419135.1"/>
    </source>
</evidence>
<dbReference type="Pfam" id="PF04545">
    <property type="entry name" value="Sigma70_r4"/>
    <property type="match status" value="1"/>
</dbReference>
<name>A0A6T8LP21_9STRA</name>
<feature type="region of interest" description="Disordered" evidence="6">
    <location>
        <begin position="144"/>
        <end position="169"/>
    </location>
</feature>
<dbReference type="GO" id="GO:0006352">
    <property type="term" value="P:DNA-templated transcription initiation"/>
    <property type="evidence" value="ECO:0007669"/>
    <property type="project" value="InterPro"/>
</dbReference>
<sequence>MMKRQIHRSLRARKALTESNLRLVVSIAKRYTNRGITFQDLCQEGTMGLTKACEKFDPERGFRFSTYATWWIKQGILRSIADQSRTIRLPVHVHDQVTNMIRTEIDLKDELSRDATIEEVAAKMGLKEDRIRFLRKSSLGSTSIETPLKQGAGATGSAAGGGSSQSEKTFRVEDTLKDELNQQPEEFADMGMLKKDLGKLIATLNSREQAVIRMRFGLDNGKPKTLEEIGRRFSVTRERVRQIEARALHKLRQPYRNHQVKCYIGDF</sequence>
<dbReference type="PROSITE" id="PS00716">
    <property type="entry name" value="SIGMA70_2"/>
    <property type="match status" value="1"/>
</dbReference>
<dbReference type="InterPro" id="IPR013324">
    <property type="entry name" value="RNA_pol_sigma_r3/r4-like"/>
</dbReference>
<evidence type="ECO:0000256" key="4">
    <source>
        <dbReference type="ARBA" id="ARBA00023125"/>
    </source>
</evidence>
<dbReference type="PIRSF" id="PIRSF000770">
    <property type="entry name" value="RNA_pol_sigma-SigE/K"/>
    <property type="match status" value="1"/>
</dbReference>
<organism evidence="8">
    <name type="scientific">Proboscia inermis</name>
    <dbReference type="NCBI Taxonomy" id="420281"/>
    <lineage>
        <taxon>Eukaryota</taxon>
        <taxon>Sar</taxon>
        <taxon>Stramenopiles</taxon>
        <taxon>Ochrophyta</taxon>
        <taxon>Bacillariophyta</taxon>
        <taxon>Coscinodiscophyceae</taxon>
        <taxon>Rhizosoleniophycidae</taxon>
        <taxon>Rhizosoleniales</taxon>
        <taxon>Rhizosoleniaceae</taxon>
        <taxon>Proboscia</taxon>
    </lineage>
</organism>
<evidence type="ECO:0000256" key="2">
    <source>
        <dbReference type="ARBA" id="ARBA00023015"/>
    </source>
</evidence>
<dbReference type="NCBIfam" id="TIGR02937">
    <property type="entry name" value="sigma70-ECF"/>
    <property type="match status" value="1"/>
</dbReference>
<dbReference type="EMBL" id="HBEL01032612">
    <property type="protein sequence ID" value="CAD8419135.1"/>
    <property type="molecule type" value="Transcribed_RNA"/>
</dbReference>
<keyword evidence="5" id="KW-0804">Transcription</keyword>
<keyword evidence="3" id="KW-0731">Sigma factor</keyword>
<dbReference type="AlphaFoldDB" id="A0A6T8LP21"/>
<dbReference type="InterPro" id="IPR007624">
    <property type="entry name" value="RNA_pol_sigma70_r3"/>
</dbReference>
<dbReference type="SUPFAM" id="SSF88659">
    <property type="entry name" value="Sigma3 and sigma4 domains of RNA polymerase sigma factors"/>
    <property type="match status" value="2"/>
</dbReference>
<dbReference type="Gene3D" id="1.10.10.10">
    <property type="entry name" value="Winged helix-like DNA-binding domain superfamily/Winged helix DNA-binding domain"/>
    <property type="match status" value="2"/>
</dbReference>
<evidence type="ECO:0000256" key="3">
    <source>
        <dbReference type="ARBA" id="ARBA00023082"/>
    </source>
</evidence>
<dbReference type="InterPro" id="IPR007627">
    <property type="entry name" value="RNA_pol_sigma70_r2"/>
</dbReference>
<keyword evidence="4" id="KW-0238">DNA-binding</keyword>
<accession>A0A6T8LP21</accession>
<dbReference type="PRINTS" id="PR00046">
    <property type="entry name" value="SIGMA70FCT"/>
</dbReference>
<comment type="similarity">
    <text evidence="1">Belongs to the sigma-70 factor family.</text>
</comment>
<dbReference type="CDD" id="cd06171">
    <property type="entry name" value="Sigma70_r4"/>
    <property type="match status" value="1"/>
</dbReference>